<evidence type="ECO:0000313" key="3">
    <source>
        <dbReference type="EMBL" id="BCK85465.1"/>
    </source>
</evidence>
<evidence type="ECO:0000313" key="4">
    <source>
        <dbReference type="Proteomes" id="UP000679848"/>
    </source>
</evidence>
<evidence type="ECO:0000256" key="1">
    <source>
        <dbReference type="SAM" id="Phobius"/>
    </source>
</evidence>
<dbReference type="InterPro" id="IPR009936">
    <property type="entry name" value="DUF1468"/>
</dbReference>
<dbReference type="AlphaFoldDB" id="A0A810QFY3"/>
<accession>A0A810QFY3</accession>
<feature type="transmembrane region" description="Helical" evidence="1">
    <location>
        <begin position="74"/>
        <end position="101"/>
    </location>
</feature>
<evidence type="ECO:0000259" key="2">
    <source>
        <dbReference type="Pfam" id="PF07331"/>
    </source>
</evidence>
<dbReference type="RefSeq" id="WP_187030622.1">
    <property type="nucleotide sequence ID" value="NZ_AP023420.1"/>
</dbReference>
<gene>
    <name evidence="3" type="ORF">MM59RIKEN_27840</name>
</gene>
<feature type="transmembrane region" description="Helical" evidence="1">
    <location>
        <begin position="113"/>
        <end position="131"/>
    </location>
</feature>
<reference evidence="3" key="1">
    <citation type="submission" date="2020-09" db="EMBL/GenBank/DDBJ databases">
        <title>New species isolated from human feces.</title>
        <authorList>
            <person name="Kitahara M."/>
            <person name="Shigeno Y."/>
            <person name="Shime M."/>
            <person name="Matsumoto Y."/>
            <person name="Nakamura S."/>
            <person name="Motooka D."/>
            <person name="Fukuoka S."/>
            <person name="Nishikawa H."/>
            <person name="Benno Y."/>
        </authorList>
    </citation>
    <scope>NUCLEOTIDE SEQUENCE</scope>
    <source>
        <strain evidence="3">MM59</strain>
    </source>
</reference>
<keyword evidence="1" id="KW-0472">Membrane</keyword>
<dbReference type="KEGG" id="pfaa:MM59RIKEN_27840"/>
<keyword evidence="4" id="KW-1185">Reference proteome</keyword>
<dbReference type="Pfam" id="PF07331">
    <property type="entry name" value="TctB"/>
    <property type="match status" value="1"/>
</dbReference>
<dbReference type="EMBL" id="AP023420">
    <property type="protein sequence ID" value="BCK85465.1"/>
    <property type="molecule type" value="Genomic_DNA"/>
</dbReference>
<sequence length="144" mass="15660">MTYIVEVVGIIAGIVYMIMGITKYGVWEGISISGGFMPLVCGGFLTLFCVLMLISKIKKGEKADSIDKKALIPVGAMIAILLCNYLVGLLGACIVVGFLWLKFVEKFSWAKSLLVSVVMFAAVYGIFRLWLNVPFPTGLLGELL</sequence>
<feature type="transmembrane region" description="Helical" evidence="1">
    <location>
        <begin position="7"/>
        <end position="26"/>
    </location>
</feature>
<keyword evidence="1" id="KW-0812">Transmembrane</keyword>
<organism evidence="3 4">
    <name type="scientific">Pusillibacter faecalis</name>
    <dbReference type="NCBI Taxonomy" id="2714358"/>
    <lineage>
        <taxon>Bacteria</taxon>
        <taxon>Bacillati</taxon>
        <taxon>Bacillota</taxon>
        <taxon>Clostridia</taxon>
        <taxon>Eubacteriales</taxon>
        <taxon>Oscillospiraceae</taxon>
        <taxon>Pusillibacter</taxon>
    </lineage>
</organism>
<name>A0A810QFY3_9FIRM</name>
<feature type="domain" description="DUF1468" evidence="2">
    <location>
        <begin position="11"/>
        <end position="136"/>
    </location>
</feature>
<keyword evidence="1" id="KW-1133">Transmembrane helix</keyword>
<protein>
    <recommendedName>
        <fullName evidence="2">DUF1468 domain-containing protein</fullName>
    </recommendedName>
</protein>
<proteinExistence type="predicted"/>
<feature type="transmembrane region" description="Helical" evidence="1">
    <location>
        <begin position="32"/>
        <end position="54"/>
    </location>
</feature>
<dbReference type="Proteomes" id="UP000679848">
    <property type="component" value="Chromosome"/>
</dbReference>